<feature type="region of interest" description="Disordered" evidence="7">
    <location>
        <begin position="1"/>
        <end position="20"/>
    </location>
</feature>
<feature type="domain" description="CCHC-type" evidence="9">
    <location>
        <begin position="7"/>
        <end position="22"/>
    </location>
</feature>
<dbReference type="InterPro" id="IPR017884">
    <property type="entry name" value="SANT_dom"/>
</dbReference>
<dbReference type="SMART" id="SM00717">
    <property type="entry name" value="SANT"/>
    <property type="match status" value="1"/>
</dbReference>
<dbReference type="SUPFAM" id="SSF46689">
    <property type="entry name" value="Homeodomain-like"/>
    <property type="match status" value="1"/>
</dbReference>
<organism evidence="12 13">
    <name type="scientific">Malus baccata</name>
    <name type="common">Siberian crab apple</name>
    <name type="synonym">Pyrus baccata</name>
    <dbReference type="NCBI Taxonomy" id="106549"/>
    <lineage>
        <taxon>Eukaryota</taxon>
        <taxon>Viridiplantae</taxon>
        <taxon>Streptophyta</taxon>
        <taxon>Embryophyta</taxon>
        <taxon>Tracheophyta</taxon>
        <taxon>Spermatophyta</taxon>
        <taxon>Magnoliopsida</taxon>
        <taxon>eudicotyledons</taxon>
        <taxon>Gunneridae</taxon>
        <taxon>Pentapetalae</taxon>
        <taxon>rosids</taxon>
        <taxon>fabids</taxon>
        <taxon>Rosales</taxon>
        <taxon>Rosaceae</taxon>
        <taxon>Amygdaloideae</taxon>
        <taxon>Maleae</taxon>
        <taxon>Malus</taxon>
    </lineage>
</organism>
<dbReference type="GO" id="GO:0009739">
    <property type="term" value="P:response to gibberellin"/>
    <property type="evidence" value="ECO:0007669"/>
    <property type="project" value="TreeGrafter"/>
</dbReference>
<keyword evidence="2" id="KW-0805">Transcription regulation</keyword>
<keyword evidence="4" id="KW-0804">Transcription</keyword>
<proteinExistence type="predicted"/>
<evidence type="ECO:0000313" key="12">
    <source>
        <dbReference type="EMBL" id="TQD96259.1"/>
    </source>
</evidence>
<evidence type="ECO:0000256" key="1">
    <source>
        <dbReference type="ARBA" id="ARBA00004123"/>
    </source>
</evidence>
<dbReference type="Gene3D" id="1.10.10.60">
    <property type="entry name" value="Homeodomain-like"/>
    <property type="match status" value="1"/>
</dbReference>
<evidence type="ECO:0000256" key="2">
    <source>
        <dbReference type="ARBA" id="ARBA00023015"/>
    </source>
</evidence>
<feature type="region of interest" description="Disordered" evidence="7">
    <location>
        <begin position="290"/>
        <end position="359"/>
    </location>
</feature>
<evidence type="ECO:0000256" key="6">
    <source>
        <dbReference type="PROSITE-ProRule" id="PRU00047"/>
    </source>
</evidence>
<dbReference type="GO" id="GO:0009723">
    <property type="term" value="P:response to ethylene"/>
    <property type="evidence" value="ECO:0007669"/>
    <property type="project" value="TreeGrafter"/>
</dbReference>
<gene>
    <name evidence="12" type="ORF">C1H46_018168</name>
</gene>
<dbReference type="GO" id="GO:0003677">
    <property type="term" value="F:DNA binding"/>
    <property type="evidence" value="ECO:0007669"/>
    <property type="project" value="UniProtKB-KW"/>
</dbReference>
<feature type="domain" description="Myb-like" evidence="8">
    <location>
        <begin position="93"/>
        <end position="145"/>
    </location>
</feature>
<dbReference type="InterPro" id="IPR052245">
    <property type="entry name" value="Plant_Stress_Dev_TF"/>
</dbReference>
<keyword evidence="6" id="KW-0862">Zinc</keyword>
<dbReference type="STRING" id="106549.A0A540MCV0"/>
<dbReference type="AlphaFoldDB" id="A0A540MCV0"/>
<feature type="domain" description="SANT" evidence="10">
    <location>
        <begin position="101"/>
        <end position="149"/>
    </location>
</feature>
<feature type="domain" description="HTH myb-type" evidence="11">
    <location>
        <begin position="93"/>
        <end position="149"/>
    </location>
</feature>
<keyword evidence="6" id="KW-0863">Zinc-finger</keyword>
<protein>
    <submittedName>
        <fullName evidence="12">Uncharacterized protein</fullName>
    </submittedName>
</protein>
<dbReference type="NCBIfam" id="TIGR01557">
    <property type="entry name" value="myb_SHAQKYF"/>
    <property type="match status" value="1"/>
</dbReference>
<dbReference type="PROSITE" id="PS50158">
    <property type="entry name" value="ZF_CCHC"/>
    <property type="match status" value="1"/>
</dbReference>
<evidence type="ECO:0000313" key="13">
    <source>
        <dbReference type="Proteomes" id="UP000315295"/>
    </source>
</evidence>
<sequence length="359" mass="39232">MVKESARKCSHCGHNGHNSRTCNHSHVNKGVCLKLFGVNILENQEDSMKKSYSMGNLHTDGNGDHNNNAVGADNDAGYLSDGLIHNKRHKAAHERRKGRPWTEEEHRVFLAGLKKLGKGDWRGIARNFVTTRTPTQVASHAQKYFLRQATNDKRKRRSSLFDMHFKELSVILSLSHFKQDQGPQDSSITPTKSAAETSPQASSSKTRQLKINTGNNSPPPSNVPTQILDRFPHLCLDSLPAPPLSPICTLPNYPAMPFMMGIPGNVSYAPMMHFYRPNYHHMIKNHGNSPTSAPVISHPSGIPSSPRSLPSSPSMAAGRISSMTSAAEKDALELKIGQPQPSQGANLSPSSSSGAIRVT</sequence>
<dbReference type="PROSITE" id="PS51293">
    <property type="entry name" value="SANT"/>
    <property type="match status" value="1"/>
</dbReference>
<dbReference type="EMBL" id="VIEB01000295">
    <property type="protein sequence ID" value="TQD96259.1"/>
    <property type="molecule type" value="Genomic_DNA"/>
</dbReference>
<dbReference type="GO" id="GO:0008270">
    <property type="term" value="F:zinc ion binding"/>
    <property type="evidence" value="ECO:0007669"/>
    <property type="project" value="UniProtKB-KW"/>
</dbReference>
<dbReference type="Pfam" id="PF00249">
    <property type="entry name" value="Myb_DNA-binding"/>
    <property type="match status" value="1"/>
</dbReference>
<dbReference type="InterPro" id="IPR001878">
    <property type="entry name" value="Znf_CCHC"/>
</dbReference>
<dbReference type="GO" id="GO:0006355">
    <property type="term" value="P:regulation of DNA-templated transcription"/>
    <property type="evidence" value="ECO:0007669"/>
    <property type="project" value="UniProtKB-ARBA"/>
</dbReference>
<dbReference type="PANTHER" id="PTHR44191:SF4">
    <property type="entry name" value="OS01G0187900 PROTEIN"/>
    <property type="match status" value="1"/>
</dbReference>
<keyword evidence="6" id="KW-0479">Metal-binding</keyword>
<feature type="region of interest" description="Disordered" evidence="7">
    <location>
        <begin position="179"/>
        <end position="226"/>
    </location>
</feature>
<dbReference type="CDD" id="cd00167">
    <property type="entry name" value="SANT"/>
    <property type="match status" value="1"/>
</dbReference>
<dbReference type="InterPro" id="IPR006447">
    <property type="entry name" value="Myb_dom_plants"/>
</dbReference>
<evidence type="ECO:0000256" key="7">
    <source>
        <dbReference type="SAM" id="MobiDB-lite"/>
    </source>
</evidence>
<evidence type="ECO:0000256" key="5">
    <source>
        <dbReference type="ARBA" id="ARBA00023242"/>
    </source>
</evidence>
<feature type="compositionally biased region" description="Polar residues" evidence="7">
    <location>
        <begin position="181"/>
        <end position="216"/>
    </location>
</feature>
<reference evidence="12 13" key="1">
    <citation type="journal article" date="2019" name="G3 (Bethesda)">
        <title>Sequencing of a Wild Apple (Malus baccata) Genome Unravels the Differences Between Cultivated and Wild Apple Species Regarding Disease Resistance and Cold Tolerance.</title>
        <authorList>
            <person name="Chen X."/>
        </authorList>
    </citation>
    <scope>NUCLEOTIDE SEQUENCE [LARGE SCALE GENOMIC DNA]</scope>
    <source>
        <strain evidence="13">cv. Shandingzi</strain>
        <tissue evidence="12">Leaves</tissue>
    </source>
</reference>
<evidence type="ECO:0000256" key="3">
    <source>
        <dbReference type="ARBA" id="ARBA00023125"/>
    </source>
</evidence>
<evidence type="ECO:0000256" key="4">
    <source>
        <dbReference type="ARBA" id="ARBA00023163"/>
    </source>
</evidence>
<feature type="compositionally biased region" description="Polar residues" evidence="7">
    <location>
        <begin position="339"/>
        <end position="359"/>
    </location>
</feature>
<dbReference type="InterPro" id="IPR017930">
    <property type="entry name" value="Myb_dom"/>
</dbReference>
<comment type="caution">
    <text evidence="12">The sequence shown here is derived from an EMBL/GenBank/DDBJ whole genome shotgun (WGS) entry which is preliminary data.</text>
</comment>
<name>A0A540MCV0_MALBA</name>
<evidence type="ECO:0000259" key="8">
    <source>
        <dbReference type="PROSITE" id="PS50090"/>
    </source>
</evidence>
<dbReference type="InterPro" id="IPR001005">
    <property type="entry name" value="SANT/Myb"/>
</dbReference>
<keyword evidence="3" id="KW-0238">DNA-binding</keyword>
<dbReference type="GO" id="GO:0005634">
    <property type="term" value="C:nucleus"/>
    <property type="evidence" value="ECO:0007669"/>
    <property type="project" value="UniProtKB-SubCell"/>
</dbReference>
<dbReference type="PANTHER" id="PTHR44191">
    <property type="entry name" value="TRANSCRIPTION FACTOR KUA1"/>
    <property type="match status" value="1"/>
</dbReference>
<accession>A0A540MCV0</accession>
<feature type="compositionally biased region" description="Low complexity" evidence="7">
    <location>
        <begin position="299"/>
        <end position="314"/>
    </location>
</feature>
<dbReference type="PROSITE" id="PS51294">
    <property type="entry name" value="HTH_MYB"/>
    <property type="match status" value="1"/>
</dbReference>
<evidence type="ECO:0000259" key="11">
    <source>
        <dbReference type="PROSITE" id="PS51294"/>
    </source>
</evidence>
<evidence type="ECO:0000259" key="9">
    <source>
        <dbReference type="PROSITE" id="PS50158"/>
    </source>
</evidence>
<dbReference type="FunFam" id="1.10.10.60:FF:000009">
    <property type="entry name" value="transcription factor MYB1R1"/>
    <property type="match status" value="1"/>
</dbReference>
<comment type="subcellular location">
    <subcellularLocation>
        <location evidence="1">Nucleus</location>
    </subcellularLocation>
</comment>
<dbReference type="Proteomes" id="UP000315295">
    <property type="component" value="Unassembled WGS sequence"/>
</dbReference>
<dbReference type="PROSITE" id="PS50090">
    <property type="entry name" value="MYB_LIKE"/>
    <property type="match status" value="1"/>
</dbReference>
<dbReference type="InterPro" id="IPR009057">
    <property type="entry name" value="Homeodomain-like_sf"/>
</dbReference>
<evidence type="ECO:0000259" key="10">
    <source>
        <dbReference type="PROSITE" id="PS51293"/>
    </source>
</evidence>
<keyword evidence="13" id="KW-1185">Reference proteome</keyword>
<keyword evidence="5" id="KW-0539">Nucleus</keyword>